<name>A0A1R4I1L2_9GAMM</name>
<evidence type="ECO:0000313" key="2">
    <source>
        <dbReference type="Proteomes" id="UP000196331"/>
    </source>
</evidence>
<proteinExistence type="predicted"/>
<organism evidence="1 2">
    <name type="scientific">Halomonas citrativorans</name>
    <dbReference type="NCBI Taxonomy" id="2742612"/>
    <lineage>
        <taxon>Bacteria</taxon>
        <taxon>Pseudomonadati</taxon>
        <taxon>Pseudomonadota</taxon>
        <taxon>Gammaproteobacteria</taxon>
        <taxon>Oceanospirillales</taxon>
        <taxon>Halomonadaceae</taxon>
        <taxon>Halomonas</taxon>
    </lineage>
</organism>
<dbReference type="EMBL" id="FUKM01000048">
    <property type="protein sequence ID" value="SJN13712.1"/>
    <property type="molecule type" value="Genomic_DNA"/>
</dbReference>
<dbReference type="Proteomes" id="UP000196331">
    <property type="component" value="Unassembled WGS sequence"/>
</dbReference>
<gene>
    <name evidence="1" type="ORF">CZ787_11505</name>
</gene>
<accession>A0A1R4I1L2</accession>
<dbReference type="AlphaFoldDB" id="A0A1R4I1L2"/>
<protein>
    <submittedName>
        <fullName evidence="1">Uncharacterized protein</fullName>
    </submittedName>
</protein>
<sequence length="37" mass="4301">MCHHAAVFAISLEHFFQDEHYVEGRYVEGAVVGREYC</sequence>
<comment type="caution">
    <text evidence="1">The sequence shown here is derived from an EMBL/GenBank/DDBJ whole genome shotgun (WGS) entry which is preliminary data.</text>
</comment>
<evidence type="ECO:0000313" key="1">
    <source>
        <dbReference type="EMBL" id="SJN13712.1"/>
    </source>
</evidence>
<reference evidence="1 2" key="1">
    <citation type="submission" date="2017-02" db="EMBL/GenBank/DDBJ databases">
        <authorList>
            <person name="Dridi B."/>
        </authorList>
    </citation>
    <scope>NUCLEOTIDE SEQUENCE [LARGE SCALE GENOMIC DNA]</scope>
    <source>
        <strain evidence="1 2">JB380</strain>
    </source>
</reference>